<keyword evidence="1" id="KW-1133">Transmembrane helix</keyword>
<feature type="transmembrane region" description="Helical" evidence="1">
    <location>
        <begin position="294"/>
        <end position="317"/>
    </location>
</feature>
<keyword evidence="1" id="KW-0812">Transmembrane</keyword>
<reference evidence="3" key="1">
    <citation type="submission" date="2017-02" db="EMBL/GenBank/DDBJ databases">
        <title>Comparative genomics and description of representatives of a novel lineage of planctomycetes thriving in anoxic sediments.</title>
        <authorList>
            <person name="Spring S."/>
            <person name="Bunk B."/>
            <person name="Sproer C."/>
        </authorList>
    </citation>
    <scope>NUCLEOTIDE SEQUENCE [LARGE SCALE GENOMIC DNA]</scope>
    <source>
        <strain evidence="3">ST-NAGAB-D1</strain>
    </source>
</reference>
<feature type="transmembrane region" description="Helical" evidence="1">
    <location>
        <begin position="425"/>
        <end position="448"/>
    </location>
</feature>
<dbReference type="KEGG" id="alus:STSP2_00659"/>
<keyword evidence="1" id="KW-0472">Membrane</keyword>
<dbReference type="STRING" id="1936003.STSP2_00659"/>
<feature type="transmembrane region" description="Helical" evidence="1">
    <location>
        <begin position="401"/>
        <end position="419"/>
    </location>
</feature>
<protein>
    <submittedName>
        <fullName evidence="2">Uncharacterized protein</fullName>
    </submittedName>
</protein>
<feature type="transmembrane region" description="Helical" evidence="1">
    <location>
        <begin position="270"/>
        <end position="288"/>
    </location>
</feature>
<proteinExistence type="predicted"/>
<gene>
    <name evidence="2" type="ORF">STSP2_00659</name>
</gene>
<sequence>MDKILKANLKHLYQRRAMWFFWIIGGMFTVAIAGWIITEKEQGAFALPALWMFVAGVLLSVPPLEVMTKPFSYCLPGHRTIPRKFLFTVNFMLGFLWSLVFLAYPDLSFSTGLFTVLGAFSLFTIAFWAGVLDRIYLRNKTVLLLAVLFVWLPLQELGAAVLYFTVVFPWMLISAGIFINYLIWRHLQLADLPRRYCSARQVELGIQAESKKNNVNEALKEEQASSYLKGICNDVDNFFLRRIRESIGVRRYLLGNIYRIFGPIFLKSRFKAWACLLWLIVVIYLGYMGPASSILFFMPVIMAASLNLGVHSGLLVCNGRGERLWSALTGAVVFGLFVTFVLFLIAAFTKLLSPVMPTFNSNEEVYSFAPLDPRYCLMTLSLIPIGYIGQLIFPRRQMLQMMPAIAVLIFGASFFVPFAGDSFPLLGLTAVVMGGSWGVFVVVLRYVCRWRDLV</sequence>
<dbReference type="Proteomes" id="UP000189674">
    <property type="component" value="Chromosome"/>
</dbReference>
<feature type="transmembrane region" description="Helical" evidence="1">
    <location>
        <begin position="85"/>
        <end position="104"/>
    </location>
</feature>
<feature type="transmembrane region" description="Helical" evidence="1">
    <location>
        <begin position="160"/>
        <end position="184"/>
    </location>
</feature>
<accession>A0A1U9NHV7</accession>
<organism evidence="2 3">
    <name type="scientific">Anaerohalosphaera lusitana</name>
    <dbReference type="NCBI Taxonomy" id="1936003"/>
    <lineage>
        <taxon>Bacteria</taxon>
        <taxon>Pseudomonadati</taxon>
        <taxon>Planctomycetota</taxon>
        <taxon>Phycisphaerae</taxon>
        <taxon>Sedimentisphaerales</taxon>
        <taxon>Anaerohalosphaeraceae</taxon>
        <taxon>Anaerohalosphaera</taxon>
    </lineage>
</organism>
<feature type="transmembrane region" description="Helical" evidence="1">
    <location>
        <begin position="44"/>
        <end position="64"/>
    </location>
</feature>
<feature type="transmembrane region" description="Helical" evidence="1">
    <location>
        <begin position="20"/>
        <end position="38"/>
    </location>
</feature>
<dbReference type="AlphaFoldDB" id="A0A1U9NHV7"/>
<dbReference type="RefSeq" id="WP_146659782.1">
    <property type="nucleotide sequence ID" value="NZ_CP019791.1"/>
</dbReference>
<feature type="transmembrane region" description="Helical" evidence="1">
    <location>
        <begin position="368"/>
        <end position="389"/>
    </location>
</feature>
<evidence type="ECO:0000313" key="3">
    <source>
        <dbReference type="Proteomes" id="UP000189674"/>
    </source>
</evidence>
<feature type="transmembrane region" description="Helical" evidence="1">
    <location>
        <begin position="136"/>
        <end position="154"/>
    </location>
</feature>
<feature type="transmembrane region" description="Helical" evidence="1">
    <location>
        <begin position="110"/>
        <end position="129"/>
    </location>
</feature>
<keyword evidence="3" id="KW-1185">Reference proteome</keyword>
<feature type="transmembrane region" description="Helical" evidence="1">
    <location>
        <begin position="324"/>
        <end position="348"/>
    </location>
</feature>
<evidence type="ECO:0000313" key="2">
    <source>
        <dbReference type="EMBL" id="AQT67511.1"/>
    </source>
</evidence>
<dbReference type="EMBL" id="CP019791">
    <property type="protein sequence ID" value="AQT67511.1"/>
    <property type="molecule type" value="Genomic_DNA"/>
</dbReference>
<evidence type="ECO:0000256" key="1">
    <source>
        <dbReference type="SAM" id="Phobius"/>
    </source>
</evidence>
<name>A0A1U9NHV7_9BACT</name>